<accession>A0A835S7X5</accession>
<evidence type="ECO:0000313" key="2">
    <source>
        <dbReference type="EMBL" id="KAG0498542.1"/>
    </source>
</evidence>
<dbReference type="OrthoDB" id="185373at2759"/>
<proteinExistence type="predicted"/>
<organism evidence="2 3">
    <name type="scientific">Vanilla planifolia</name>
    <name type="common">Vanilla</name>
    <dbReference type="NCBI Taxonomy" id="51239"/>
    <lineage>
        <taxon>Eukaryota</taxon>
        <taxon>Viridiplantae</taxon>
        <taxon>Streptophyta</taxon>
        <taxon>Embryophyta</taxon>
        <taxon>Tracheophyta</taxon>
        <taxon>Spermatophyta</taxon>
        <taxon>Magnoliopsida</taxon>
        <taxon>Liliopsida</taxon>
        <taxon>Asparagales</taxon>
        <taxon>Orchidaceae</taxon>
        <taxon>Vanilloideae</taxon>
        <taxon>Vanilleae</taxon>
        <taxon>Vanilla</taxon>
    </lineage>
</organism>
<protein>
    <submittedName>
        <fullName evidence="2">Uncharacterized protein</fullName>
    </submittedName>
</protein>
<reference evidence="2 3" key="1">
    <citation type="journal article" date="2020" name="Nat. Food">
        <title>A phased Vanilla planifolia genome enables genetic improvement of flavour and production.</title>
        <authorList>
            <person name="Hasing T."/>
            <person name="Tang H."/>
            <person name="Brym M."/>
            <person name="Khazi F."/>
            <person name="Huang T."/>
            <person name="Chambers A.H."/>
        </authorList>
    </citation>
    <scope>NUCLEOTIDE SEQUENCE [LARGE SCALE GENOMIC DNA]</scope>
    <source>
        <tissue evidence="2">Leaf</tissue>
    </source>
</reference>
<name>A0A835S7X5_VANPL</name>
<dbReference type="Proteomes" id="UP000636800">
    <property type="component" value="Chromosome 1"/>
</dbReference>
<keyword evidence="3" id="KW-1185">Reference proteome</keyword>
<evidence type="ECO:0000256" key="1">
    <source>
        <dbReference type="SAM" id="MobiDB-lite"/>
    </source>
</evidence>
<comment type="caution">
    <text evidence="2">The sequence shown here is derived from an EMBL/GenBank/DDBJ whole genome shotgun (WGS) entry which is preliminary data.</text>
</comment>
<sequence length="102" mass="11372">MATGPHLMGPLTTGNAGREVLPSNRRVPQPLEALSSLWASRPRQQDLAIEESPCAVSSDLQMLQQSVHSHSRPFEGEILTKRQGWAVFRRRRCEANQGVRKA</sequence>
<dbReference type="EMBL" id="JADCNL010000001">
    <property type="protein sequence ID" value="KAG0498542.1"/>
    <property type="molecule type" value="Genomic_DNA"/>
</dbReference>
<evidence type="ECO:0000313" key="3">
    <source>
        <dbReference type="Proteomes" id="UP000636800"/>
    </source>
</evidence>
<feature type="region of interest" description="Disordered" evidence="1">
    <location>
        <begin position="1"/>
        <end position="26"/>
    </location>
</feature>
<dbReference type="AlphaFoldDB" id="A0A835S7X5"/>
<gene>
    <name evidence="2" type="ORF">HPP92_003233</name>
</gene>